<proteinExistence type="inferred from homology"/>
<reference evidence="7 8" key="1">
    <citation type="submission" date="2014-02" db="EMBL/GenBank/DDBJ databases">
        <title>Transposable element dynamics among asymbiotic and ectomycorrhizal Amanita fungi.</title>
        <authorList>
            <consortium name="DOE Joint Genome Institute"/>
            <person name="Hess J."/>
            <person name="Skrede I."/>
            <person name="Wolfe B."/>
            <person name="LaButti K."/>
            <person name="Ohm R.A."/>
            <person name="Grigoriev I.V."/>
            <person name="Pringle A."/>
        </authorList>
    </citation>
    <scope>NUCLEOTIDE SEQUENCE [LARGE SCALE GENOMIC DNA]</scope>
    <source>
        <strain evidence="7 8">SKay4041</strain>
    </source>
</reference>
<evidence type="ECO:0000256" key="5">
    <source>
        <dbReference type="SAM" id="MobiDB-lite"/>
    </source>
</evidence>
<protein>
    <recommendedName>
        <fullName evidence="6">FAD-binding PCMH-type domain-containing protein</fullName>
    </recommendedName>
</protein>
<dbReference type="InterPro" id="IPR036318">
    <property type="entry name" value="FAD-bd_PCMH-like_sf"/>
</dbReference>
<keyword evidence="4" id="KW-0560">Oxidoreductase</keyword>
<feature type="region of interest" description="Disordered" evidence="5">
    <location>
        <begin position="1"/>
        <end position="28"/>
    </location>
</feature>
<dbReference type="InterPro" id="IPR016166">
    <property type="entry name" value="FAD-bd_PCMH"/>
</dbReference>
<dbReference type="GO" id="GO:0071949">
    <property type="term" value="F:FAD binding"/>
    <property type="evidence" value="ECO:0007669"/>
    <property type="project" value="InterPro"/>
</dbReference>
<evidence type="ECO:0000313" key="8">
    <source>
        <dbReference type="Proteomes" id="UP000242287"/>
    </source>
</evidence>
<evidence type="ECO:0000256" key="4">
    <source>
        <dbReference type="ARBA" id="ARBA00023002"/>
    </source>
</evidence>
<keyword evidence="2" id="KW-0285">Flavoprotein</keyword>
<dbReference type="Gene3D" id="3.30.43.10">
    <property type="entry name" value="Uridine Diphospho-n-acetylenolpyruvylglucosamine Reductase, domain 2"/>
    <property type="match status" value="1"/>
</dbReference>
<dbReference type="SUPFAM" id="SSF56176">
    <property type="entry name" value="FAD-binding/transporter-associated domain-like"/>
    <property type="match status" value="1"/>
</dbReference>
<evidence type="ECO:0000259" key="6">
    <source>
        <dbReference type="PROSITE" id="PS51387"/>
    </source>
</evidence>
<dbReference type="InterPro" id="IPR012951">
    <property type="entry name" value="BBE"/>
</dbReference>
<dbReference type="EMBL" id="KZ302218">
    <property type="protein sequence ID" value="PFH46241.1"/>
    <property type="molecule type" value="Genomic_DNA"/>
</dbReference>
<evidence type="ECO:0000256" key="1">
    <source>
        <dbReference type="ARBA" id="ARBA00005466"/>
    </source>
</evidence>
<comment type="similarity">
    <text evidence="1">Belongs to the oxygen-dependent FAD-linked oxidoreductase family.</text>
</comment>
<dbReference type="InterPro" id="IPR016167">
    <property type="entry name" value="FAD-bd_PCMH_sub1"/>
</dbReference>
<dbReference type="Proteomes" id="UP000242287">
    <property type="component" value="Unassembled WGS sequence"/>
</dbReference>
<dbReference type="Gene3D" id="3.30.465.10">
    <property type="match status" value="1"/>
</dbReference>
<keyword evidence="8" id="KW-1185">Reference proteome</keyword>
<dbReference type="GO" id="GO:0016491">
    <property type="term" value="F:oxidoreductase activity"/>
    <property type="evidence" value="ECO:0007669"/>
    <property type="project" value="UniProtKB-KW"/>
</dbReference>
<feature type="compositionally biased region" description="Polar residues" evidence="5">
    <location>
        <begin position="1"/>
        <end position="24"/>
    </location>
</feature>
<dbReference type="InterPro" id="IPR016169">
    <property type="entry name" value="FAD-bd_PCMH_sub2"/>
</dbReference>
<dbReference type="AlphaFoldDB" id="A0A2A9NDB1"/>
<dbReference type="PROSITE" id="PS51387">
    <property type="entry name" value="FAD_PCMH"/>
    <property type="match status" value="1"/>
</dbReference>
<dbReference type="Gene3D" id="3.40.462.20">
    <property type="match status" value="1"/>
</dbReference>
<dbReference type="InterPro" id="IPR050416">
    <property type="entry name" value="FAD-linked_Oxidoreductase"/>
</dbReference>
<dbReference type="InterPro" id="IPR006094">
    <property type="entry name" value="Oxid_FAD_bind_N"/>
</dbReference>
<sequence length="437" mass="47348">MSVGTPSYTEDNEHWTTSSSQASACSVEPRTAQDVARIVKILGTTRTPFAVRSGGHATNPGFSSTPGVQIAMFRFNEVTYHPESQTAVIGSGLIFDDVYARLEPHNVSVLGGRVSEIGVGGFLLGGGYTWHTNQRGLAVDTILKYELVKPNGEVVTVTEASDAELFFGLKGIITRFTMKAFPQGPVWGGVITYLLPQIPDVTTAFTKFISTVTDPKAGLINAYNAFNGQPVVSLLLFYDGSSPPSGMFDDFLGITAVSQDISERSLVSLIQSSPSNQTAGSRGVFHTVPLVNFTPKILDTIFNESKVMGLNVVPDSGTLVSYAVEPFLPTILNHNTSPTAYPPTRAQAFYPFNIFYSWTGEAFDNNLFDKIRASADRIRDVAVQDDPRVADAPLYPNYAIFDTPLQKVYGVNVDRLKALKARVDPDNVMGLAGGFKF</sequence>
<dbReference type="STRING" id="703135.A0A2A9NDB1"/>
<dbReference type="OrthoDB" id="2151789at2759"/>
<evidence type="ECO:0000256" key="3">
    <source>
        <dbReference type="ARBA" id="ARBA00022827"/>
    </source>
</evidence>
<accession>A0A2A9NDB1</accession>
<dbReference type="Pfam" id="PF08031">
    <property type="entry name" value="BBE"/>
    <property type="match status" value="1"/>
</dbReference>
<keyword evidence="3" id="KW-0274">FAD</keyword>
<evidence type="ECO:0000256" key="2">
    <source>
        <dbReference type="ARBA" id="ARBA00022630"/>
    </source>
</evidence>
<dbReference type="PANTHER" id="PTHR42973">
    <property type="entry name" value="BINDING OXIDOREDUCTASE, PUTATIVE (AFU_ORTHOLOGUE AFUA_1G17690)-RELATED"/>
    <property type="match status" value="1"/>
</dbReference>
<dbReference type="Pfam" id="PF01565">
    <property type="entry name" value="FAD_binding_4"/>
    <property type="match status" value="1"/>
</dbReference>
<feature type="domain" description="FAD-binding PCMH-type" evidence="6">
    <location>
        <begin position="19"/>
        <end position="183"/>
    </location>
</feature>
<dbReference type="PANTHER" id="PTHR42973:SF13">
    <property type="entry name" value="FAD-BINDING PCMH-TYPE DOMAIN-CONTAINING PROTEIN"/>
    <property type="match status" value="1"/>
</dbReference>
<gene>
    <name evidence="7" type="ORF">AMATHDRAFT_77754</name>
</gene>
<name>A0A2A9NDB1_9AGAR</name>
<organism evidence="7 8">
    <name type="scientific">Amanita thiersii Skay4041</name>
    <dbReference type="NCBI Taxonomy" id="703135"/>
    <lineage>
        <taxon>Eukaryota</taxon>
        <taxon>Fungi</taxon>
        <taxon>Dikarya</taxon>
        <taxon>Basidiomycota</taxon>
        <taxon>Agaricomycotina</taxon>
        <taxon>Agaricomycetes</taxon>
        <taxon>Agaricomycetidae</taxon>
        <taxon>Agaricales</taxon>
        <taxon>Pluteineae</taxon>
        <taxon>Amanitaceae</taxon>
        <taxon>Amanita</taxon>
    </lineage>
</organism>
<evidence type="ECO:0000313" key="7">
    <source>
        <dbReference type="EMBL" id="PFH46241.1"/>
    </source>
</evidence>